<dbReference type="PANTHER" id="PTHR11709:SF394">
    <property type="entry name" value="FI03373P-RELATED"/>
    <property type="match status" value="1"/>
</dbReference>
<dbReference type="PROSITE" id="PS51318">
    <property type="entry name" value="TAT"/>
    <property type="match status" value="1"/>
</dbReference>
<evidence type="ECO:0000256" key="1">
    <source>
        <dbReference type="ARBA" id="ARBA00004418"/>
    </source>
</evidence>
<evidence type="ECO:0000256" key="2">
    <source>
        <dbReference type="ARBA" id="ARBA00022723"/>
    </source>
</evidence>
<dbReference type="InterPro" id="IPR006376">
    <property type="entry name" value="Cu-R_CopA"/>
</dbReference>
<dbReference type="InterPro" id="IPR033138">
    <property type="entry name" value="Cu_oxidase_CS"/>
</dbReference>
<dbReference type="InterPro" id="IPR034279">
    <property type="entry name" value="CuRO_3_CopA"/>
</dbReference>
<evidence type="ECO:0000259" key="9">
    <source>
        <dbReference type="Pfam" id="PF07732"/>
    </source>
</evidence>
<dbReference type="InterPro" id="IPR011706">
    <property type="entry name" value="Cu-oxidase_C"/>
</dbReference>
<dbReference type="NCBIfam" id="TIGR01480">
    <property type="entry name" value="copper_res_A"/>
    <property type="match status" value="1"/>
</dbReference>
<feature type="compositionally biased region" description="Low complexity" evidence="5">
    <location>
        <begin position="434"/>
        <end position="445"/>
    </location>
</feature>
<evidence type="ECO:0000259" key="8">
    <source>
        <dbReference type="Pfam" id="PF07731"/>
    </source>
</evidence>
<dbReference type="InterPro" id="IPR008972">
    <property type="entry name" value="Cupredoxin"/>
</dbReference>
<evidence type="ECO:0000256" key="5">
    <source>
        <dbReference type="SAM" id="MobiDB-lite"/>
    </source>
</evidence>
<feature type="compositionally biased region" description="Gly residues" evidence="5">
    <location>
        <begin position="412"/>
        <end position="433"/>
    </location>
</feature>
<dbReference type="Pfam" id="PF00394">
    <property type="entry name" value="Cu-oxidase"/>
    <property type="match status" value="1"/>
</dbReference>
<gene>
    <name evidence="10" type="ORF">C7416_101230</name>
</gene>
<keyword evidence="2" id="KW-0479">Metal-binding</keyword>
<feature type="domain" description="Plastocyanin-like" evidence="8">
    <location>
        <begin position="522"/>
        <end position="637"/>
    </location>
</feature>
<feature type="transmembrane region" description="Helical" evidence="6">
    <location>
        <begin position="31"/>
        <end position="53"/>
    </location>
</feature>
<feature type="region of interest" description="Disordered" evidence="5">
    <location>
        <begin position="1"/>
        <end position="20"/>
    </location>
</feature>
<evidence type="ECO:0000313" key="11">
    <source>
        <dbReference type="Proteomes" id="UP000249638"/>
    </source>
</evidence>
<dbReference type="Pfam" id="PF07731">
    <property type="entry name" value="Cu-oxidase_2"/>
    <property type="match status" value="1"/>
</dbReference>
<dbReference type="Gene3D" id="2.60.40.420">
    <property type="entry name" value="Cupredoxins - blue copper proteins"/>
    <property type="match status" value="3"/>
</dbReference>
<proteinExistence type="predicted"/>
<dbReference type="AlphaFoldDB" id="A0A2W7PCV0"/>
<keyword evidence="4" id="KW-0186">Copper</keyword>
<evidence type="ECO:0000256" key="3">
    <source>
        <dbReference type="ARBA" id="ARBA00023002"/>
    </source>
</evidence>
<evidence type="ECO:0000256" key="6">
    <source>
        <dbReference type="SAM" id="Phobius"/>
    </source>
</evidence>
<dbReference type="PROSITE" id="PS00079">
    <property type="entry name" value="MULTICOPPER_OXIDASE1"/>
    <property type="match status" value="1"/>
</dbReference>
<dbReference type="InterPro" id="IPR006311">
    <property type="entry name" value="TAT_signal"/>
</dbReference>
<keyword evidence="6" id="KW-0472">Membrane</keyword>
<keyword evidence="3" id="KW-0560">Oxidoreductase</keyword>
<name>A0A2W7PCV0_9BURK</name>
<dbReference type="InterPro" id="IPR045087">
    <property type="entry name" value="Cu-oxidase_fam"/>
</dbReference>
<comment type="caution">
    <text evidence="10">The sequence shown here is derived from an EMBL/GenBank/DDBJ whole genome shotgun (WGS) entry which is preliminary data.</text>
</comment>
<dbReference type="InterPro" id="IPR002355">
    <property type="entry name" value="Cu_oxidase_Cu_BS"/>
</dbReference>
<comment type="subcellular location">
    <subcellularLocation>
        <location evidence="1">Periplasm</location>
    </subcellularLocation>
</comment>
<dbReference type="EMBL" id="QKZN01000001">
    <property type="protein sequence ID" value="PZX33948.1"/>
    <property type="molecule type" value="Genomic_DNA"/>
</dbReference>
<evidence type="ECO:0000259" key="7">
    <source>
        <dbReference type="Pfam" id="PF00394"/>
    </source>
</evidence>
<dbReference type="SUPFAM" id="SSF49503">
    <property type="entry name" value="Cupredoxins"/>
    <property type="match status" value="3"/>
</dbReference>
<dbReference type="InterPro" id="IPR034282">
    <property type="entry name" value="CuRO_2_CopA"/>
</dbReference>
<evidence type="ECO:0000256" key="4">
    <source>
        <dbReference type="ARBA" id="ARBA00023008"/>
    </source>
</evidence>
<feature type="region of interest" description="Disordered" evidence="5">
    <location>
        <begin position="412"/>
        <end position="456"/>
    </location>
</feature>
<dbReference type="GO" id="GO:0016491">
    <property type="term" value="F:oxidoreductase activity"/>
    <property type="evidence" value="ECO:0007669"/>
    <property type="project" value="UniProtKB-KW"/>
</dbReference>
<dbReference type="CDD" id="cd13896">
    <property type="entry name" value="CuRO_3_CopA"/>
    <property type="match status" value="1"/>
</dbReference>
<evidence type="ECO:0000313" key="10">
    <source>
        <dbReference type="EMBL" id="PZX33948.1"/>
    </source>
</evidence>
<dbReference type="InterPro" id="IPR034284">
    <property type="entry name" value="CuRO_1_CopA"/>
</dbReference>
<dbReference type="InterPro" id="IPR011707">
    <property type="entry name" value="Cu-oxidase-like_N"/>
</dbReference>
<dbReference type="PROSITE" id="PS00080">
    <property type="entry name" value="MULTICOPPER_OXIDASE2"/>
    <property type="match status" value="1"/>
</dbReference>
<feature type="compositionally biased region" description="Low complexity" evidence="5">
    <location>
        <begin position="9"/>
        <end position="20"/>
    </location>
</feature>
<dbReference type="Pfam" id="PF07732">
    <property type="entry name" value="Cu-oxidase_3"/>
    <property type="match status" value="1"/>
</dbReference>
<feature type="domain" description="Plastocyanin-like" evidence="7">
    <location>
        <begin position="210"/>
        <end position="384"/>
    </location>
</feature>
<sequence length="638" mass="69562">MRRHPSPGRPALPLLLPDPLSGSPDLRRRRFVQGLAAGGVVAGLGGFGASAWAQHAGHGGSGARDGQPAPAGSGAGPVLRGTEFDLVIGESLVNYTGTPTIATTINGMLPGPTLRWREGDTVTIRVTNRLREATSIHWHGIILPYQMDGVPGISFPGIPPGETFTYRFKVTQTGSYWYHSHSGFQEMTGVYGGIVIDPASGHERAHADRDHTVLLSDWTDEDPMRVLNKLKIQGDYYNYNQPTVVDFFRDVSRDGLKQALDKRRMWNQMRMSPTDLADLSSATLTHLANGVTPAGNWTGLFRRGETVRLRFINGSGNTFYDVRIPGLKLRVVQVDGQDIEPVSVDEFRFGPGETCDAIVTPQDDAYTLFAQSMDRTGYARGTLAVREGLSAPVPALDRAEWLTMTDMMGAMTGHGGHGGHGGDGGHGGHGAHAGHGAMPMAGMDHAGMDHSQHAMAPADALRVPSKTARHARTEYGASTDMRVDMARTNLDDPGIGLRNNGRRVLTLADQHTIGGPMDARGPGREVELHLTGNMERYTWSFDGVEFGKSTPIYFKHGERLRVILHNDTMMTHPMHLHGMWSELEAPDGSFQARRHTIPVQPAQRISFLVTADALGRWAWHCHLMLHMDAGMFREVVVA</sequence>
<accession>A0A2W7PCV0</accession>
<keyword evidence="6" id="KW-0812">Transmembrane</keyword>
<dbReference type="GO" id="GO:0005507">
    <property type="term" value="F:copper ion binding"/>
    <property type="evidence" value="ECO:0007669"/>
    <property type="project" value="InterPro"/>
</dbReference>
<protein>
    <submittedName>
        <fullName evidence="10">CopA family copper-resistance protein</fullName>
    </submittedName>
</protein>
<dbReference type="CDD" id="cd13874">
    <property type="entry name" value="CuRO_2_CopA"/>
    <property type="match status" value="1"/>
</dbReference>
<keyword evidence="6" id="KW-1133">Transmembrane helix</keyword>
<reference evidence="10" key="1">
    <citation type="submission" date="2018-06" db="EMBL/GenBank/DDBJ databases">
        <title>Genomic Encyclopedia of Type Strains, Phase IV (KMG-V): Genome sequencing to study the core and pangenomes of soil and plant-associated prokaryotes.</title>
        <authorList>
            <person name="Whitman W."/>
        </authorList>
    </citation>
    <scope>NUCLEOTIDE SEQUENCE [LARGE SCALE GENOMIC DNA]</scope>
    <source>
        <strain evidence="10">MLR2-44</strain>
    </source>
</reference>
<dbReference type="PANTHER" id="PTHR11709">
    <property type="entry name" value="MULTI-COPPER OXIDASE"/>
    <property type="match status" value="1"/>
</dbReference>
<dbReference type="CDD" id="cd13848">
    <property type="entry name" value="CuRO_1_CopA"/>
    <property type="match status" value="1"/>
</dbReference>
<organism evidence="10 11">
    <name type="scientific">Cupriavidus phytorum</name>
    <dbReference type="NCBI Taxonomy" id="3024399"/>
    <lineage>
        <taxon>Bacteria</taxon>
        <taxon>Pseudomonadati</taxon>
        <taxon>Pseudomonadota</taxon>
        <taxon>Betaproteobacteria</taxon>
        <taxon>Burkholderiales</taxon>
        <taxon>Burkholderiaceae</taxon>
        <taxon>Cupriavidus</taxon>
    </lineage>
</organism>
<feature type="region of interest" description="Disordered" evidence="5">
    <location>
        <begin position="55"/>
        <end position="76"/>
    </location>
</feature>
<feature type="domain" description="Plastocyanin-like" evidence="9">
    <location>
        <begin position="95"/>
        <end position="199"/>
    </location>
</feature>
<dbReference type="GO" id="GO:0042597">
    <property type="term" value="C:periplasmic space"/>
    <property type="evidence" value="ECO:0007669"/>
    <property type="project" value="UniProtKB-SubCell"/>
</dbReference>
<keyword evidence="11" id="KW-1185">Reference proteome</keyword>
<dbReference type="Proteomes" id="UP000249638">
    <property type="component" value="Unassembled WGS sequence"/>
</dbReference>
<dbReference type="InterPro" id="IPR001117">
    <property type="entry name" value="Cu-oxidase_2nd"/>
</dbReference>